<proteinExistence type="predicted"/>
<name>A0ABN7W4J2_GIGMA</name>
<comment type="caution">
    <text evidence="1">The sequence shown here is derived from an EMBL/GenBank/DDBJ whole genome shotgun (WGS) entry which is preliminary data.</text>
</comment>
<protein>
    <submittedName>
        <fullName evidence="1">28996_t:CDS:1</fullName>
    </submittedName>
</protein>
<evidence type="ECO:0000313" key="1">
    <source>
        <dbReference type="EMBL" id="CAG8815610.1"/>
    </source>
</evidence>
<sequence length="54" mass="6241">NIAKETFSRKLALTLSEIGTKDYSNEKIEQQILAFLNSIEEESQNDIEETEKHN</sequence>
<keyword evidence="2" id="KW-1185">Reference proteome</keyword>
<gene>
    <name evidence="1" type="ORF">GMARGA_LOCUS26337</name>
</gene>
<feature type="non-terminal residue" evidence="1">
    <location>
        <position position="1"/>
    </location>
</feature>
<evidence type="ECO:0000313" key="2">
    <source>
        <dbReference type="Proteomes" id="UP000789901"/>
    </source>
</evidence>
<dbReference type="Proteomes" id="UP000789901">
    <property type="component" value="Unassembled WGS sequence"/>
</dbReference>
<accession>A0ABN7W4J2</accession>
<reference evidence="1 2" key="1">
    <citation type="submission" date="2021-06" db="EMBL/GenBank/DDBJ databases">
        <authorList>
            <person name="Kallberg Y."/>
            <person name="Tangrot J."/>
            <person name="Rosling A."/>
        </authorList>
    </citation>
    <scope>NUCLEOTIDE SEQUENCE [LARGE SCALE GENOMIC DNA]</scope>
    <source>
        <strain evidence="1 2">120-4 pot B 10/14</strain>
    </source>
</reference>
<dbReference type="EMBL" id="CAJVQB010030475">
    <property type="protein sequence ID" value="CAG8815610.1"/>
    <property type="molecule type" value="Genomic_DNA"/>
</dbReference>
<organism evidence="1 2">
    <name type="scientific">Gigaspora margarita</name>
    <dbReference type="NCBI Taxonomy" id="4874"/>
    <lineage>
        <taxon>Eukaryota</taxon>
        <taxon>Fungi</taxon>
        <taxon>Fungi incertae sedis</taxon>
        <taxon>Mucoromycota</taxon>
        <taxon>Glomeromycotina</taxon>
        <taxon>Glomeromycetes</taxon>
        <taxon>Diversisporales</taxon>
        <taxon>Gigasporaceae</taxon>
        <taxon>Gigaspora</taxon>
    </lineage>
</organism>